<dbReference type="Pfam" id="PF04572">
    <property type="entry name" value="Gb3_synth"/>
    <property type="match status" value="1"/>
</dbReference>
<keyword evidence="6 7" id="KW-0472">Membrane</keyword>
<dbReference type="Pfam" id="PF04488">
    <property type="entry name" value="Gly_transf_sug"/>
    <property type="match status" value="1"/>
</dbReference>
<dbReference type="AGR" id="Xenbase:XB-GENE-29086923"/>
<keyword evidence="4" id="KW-0808">Transferase</keyword>
<protein>
    <submittedName>
        <fullName evidence="10">Alpha-1,4-N-acetylglucosaminyltransferase</fullName>
    </submittedName>
</protein>
<keyword evidence="5" id="KW-0333">Golgi apparatus</keyword>
<evidence type="ECO:0000313" key="11">
    <source>
        <dbReference type="Xenbase" id="XB-GENE-29086923"/>
    </source>
</evidence>
<dbReference type="Xenbase" id="XB-GENE-29086923">
    <property type="gene designation" value="LOC101733382"/>
</dbReference>
<organism evidence="9 10">
    <name type="scientific">Xenopus tropicalis</name>
    <name type="common">Western clawed frog</name>
    <name type="synonym">Silurana tropicalis</name>
    <dbReference type="NCBI Taxonomy" id="8364"/>
    <lineage>
        <taxon>Eukaryota</taxon>
        <taxon>Metazoa</taxon>
        <taxon>Chordata</taxon>
        <taxon>Craniata</taxon>
        <taxon>Vertebrata</taxon>
        <taxon>Euteleostomi</taxon>
        <taxon>Amphibia</taxon>
        <taxon>Batrachia</taxon>
        <taxon>Anura</taxon>
        <taxon>Pipoidea</taxon>
        <taxon>Pipidae</taxon>
        <taxon>Xenopodinae</taxon>
        <taxon>Xenopus</taxon>
        <taxon>Silurana</taxon>
    </lineage>
</organism>
<evidence type="ECO:0000313" key="10">
    <source>
        <dbReference type="RefSeq" id="XP_031758811.1"/>
    </source>
</evidence>
<dbReference type="Proteomes" id="UP000008143">
    <property type="component" value="Chromosome 5"/>
</dbReference>
<dbReference type="PANTHER" id="PTHR12042:SF25">
    <property type="entry name" value="ALPHA-1,4-N-ACETYLGLUCOSAMINYLTRANSFERASE"/>
    <property type="match status" value="1"/>
</dbReference>
<name>A0A8J1JQC0_XENTR</name>
<accession>A0A8J1JQC0</accession>
<dbReference type="InterPro" id="IPR029044">
    <property type="entry name" value="Nucleotide-diphossugar_trans"/>
</dbReference>
<evidence type="ECO:0000256" key="6">
    <source>
        <dbReference type="ARBA" id="ARBA00023136"/>
    </source>
</evidence>
<dbReference type="GO" id="GO:0006493">
    <property type="term" value="P:protein O-linked glycosylation"/>
    <property type="evidence" value="ECO:0000318"/>
    <property type="project" value="GO_Central"/>
</dbReference>
<dbReference type="PANTHER" id="PTHR12042">
    <property type="entry name" value="LACTOSYLCERAMIDE 4-ALPHA-GALACTOSYLTRANSFERASE ALPHA- 1,4-GALACTOSYLTRANSFERASE"/>
    <property type="match status" value="1"/>
</dbReference>
<comment type="subcellular location">
    <subcellularLocation>
        <location evidence="1">Golgi apparatus membrane</location>
        <topology evidence="1">Single-pass type II membrane protein</topology>
    </subcellularLocation>
</comment>
<dbReference type="SUPFAM" id="SSF53448">
    <property type="entry name" value="Nucleotide-diphospho-sugar transferases"/>
    <property type="match status" value="1"/>
</dbReference>
<keyword evidence="9" id="KW-1185">Reference proteome</keyword>
<evidence type="ECO:0000256" key="3">
    <source>
        <dbReference type="ARBA" id="ARBA00022676"/>
    </source>
</evidence>
<proteinExistence type="inferred from homology"/>
<evidence type="ECO:0000256" key="2">
    <source>
        <dbReference type="ARBA" id="ARBA00009003"/>
    </source>
</evidence>
<dbReference type="RefSeq" id="XP_031758811.1">
    <property type="nucleotide sequence ID" value="XM_031902951.1"/>
</dbReference>
<comment type="similarity">
    <text evidence="2">Belongs to the glycosyltransferase 32 family.</text>
</comment>
<dbReference type="GeneID" id="101733382"/>
<evidence type="ECO:0000259" key="8">
    <source>
        <dbReference type="Pfam" id="PF04572"/>
    </source>
</evidence>
<reference evidence="10" key="1">
    <citation type="submission" date="2025-08" db="UniProtKB">
        <authorList>
            <consortium name="RefSeq"/>
        </authorList>
    </citation>
    <scope>IDENTIFICATION</scope>
    <source>
        <strain evidence="10">Nigerian</strain>
        <tissue evidence="10">Liver and blood</tissue>
    </source>
</reference>
<sequence length="350" mass="40343">MAACLRGTVFVMILMGIGFFYKVTVNYQKGYSIMSFTFTNNGTSQKEEANNKTKSNLTPEEILRNGNGIIFIETTDRMQPPHLVLCAVESAARIYPNRPIAFFMKGLPDINSVEDEDKAKKRFPTLSSHDNIYLFPLRLEEVFANTPLLPWYKKINPHNEVYWTHVSSDGSRLALIWKHGGIYMDTDIISIRPIPLTNFLAAEDNLYSSNGIFGCLPRHTFTWKSMEDFVQNYKGAVWGYQGPALFTRILKRFFCDKTGFKSKEDIMCGNITFTNPERFYPIPGPTWMRYFEVWDKYPTFNSSYGLHFFNFANKGAYTMVPGSKTLAEHLYQQYCPSTYGAVLRKDHTYQ</sequence>
<dbReference type="GO" id="GO:0000139">
    <property type="term" value="C:Golgi membrane"/>
    <property type="evidence" value="ECO:0007669"/>
    <property type="project" value="UniProtKB-SubCell"/>
</dbReference>
<dbReference type="AlphaFoldDB" id="A0A8J1JQC0"/>
<keyword evidence="3" id="KW-0328">Glycosyltransferase</keyword>
<dbReference type="OMA" id="KEDIMCG"/>
<keyword evidence="7" id="KW-1133">Transmembrane helix</keyword>
<evidence type="ECO:0000256" key="7">
    <source>
        <dbReference type="SAM" id="Phobius"/>
    </source>
</evidence>
<evidence type="ECO:0000256" key="5">
    <source>
        <dbReference type="ARBA" id="ARBA00023034"/>
    </source>
</evidence>
<dbReference type="InterPro" id="IPR051981">
    <property type="entry name" value="Glycosyltransf_32"/>
</dbReference>
<evidence type="ECO:0000313" key="9">
    <source>
        <dbReference type="Proteomes" id="UP000008143"/>
    </source>
</evidence>
<dbReference type="InterPro" id="IPR007577">
    <property type="entry name" value="GlycoTrfase_DXD_sugar-bd_CS"/>
</dbReference>
<keyword evidence="7" id="KW-0812">Transmembrane</keyword>
<feature type="domain" description="Alpha 1,4-glycosyltransferase" evidence="8">
    <location>
        <begin position="218"/>
        <end position="341"/>
    </location>
</feature>
<dbReference type="GO" id="GO:0008375">
    <property type="term" value="F:acetylglucosaminyltransferase activity"/>
    <property type="evidence" value="ECO:0000318"/>
    <property type="project" value="GO_Central"/>
</dbReference>
<evidence type="ECO:0000256" key="1">
    <source>
        <dbReference type="ARBA" id="ARBA00004323"/>
    </source>
</evidence>
<dbReference type="KEGG" id="xtr:101733382"/>
<gene>
    <name evidence="10 11" type="primary">LOC101733382</name>
</gene>
<feature type="transmembrane region" description="Helical" evidence="7">
    <location>
        <begin position="6"/>
        <end position="25"/>
    </location>
</feature>
<dbReference type="InterPro" id="IPR007652">
    <property type="entry name" value="A1-4-GlycosylTfrase_dom"/>
</dbReference>
<dbReference type="OrthoDB" id="409543at2759"/>
<evidence type="ECO:0000256" key="4">
    <source>
        <dbReference type="ARBA" id="ARBA00022679"/>
    </source>
</evidence>
<dbReference type="Gene3D" id="3.90.550.20">
    <property type="match status" value="1"/>
</dbReference>